<evidence type="ECO:0000256" key="2">
    <source>
        <dbReference type="ARBA" id="ARBA00022692"/>
    </source>
</evidence>
<dbReference type="CDD" id="cd12087">
    <property type="entry name" value="TM_EGFR-like"/>
    <property type="match status" value="1"/>
</dbReference>
<organism evidence="6 7">
    <name type="scientific">Aspergillus wentii DTO 134E9</name>
    <dbReference type="NCBI Taxonomy" id="1073089"/>
    <lineage>
        <taxon>Eukaryota</taxon>
        <taxon>Fungi</taxon>
        <taxon>Dikarya</taxon>
        <taxon>Ascomycota</taxon>
        <taxon>Pezizomycotina</taxon>
        <taxon>Eurotiomycetes</taxon>
        <taxon>Eurotiomycetidae</taxon>
        <taxon>Eurotiales</taxon>
        <taxon>Aspergillaceae</taxon>
        <taxon>Aspergillus</taxon>
        <taxon>Aspergillus subgen. Cremei</taxon>
    </lineage>
</organism>
<evidence type="ECO:0000256" key="1">
    <source>
        <dbReference type="ARBA" id="ARBA00004167"/>
    </source>
</evidence>
<keyword evidence="4 5" id="KW-0472">Membrane</keyword>
<dbReference type="PANTHER" id="PTHR15549:SF26">
    <property type="entry name" value="AXIAL BUDDING PATTERN PROTEIN 2-RELATED"/>
    <property type="match status" value="1"/>
</dbReference>
<dbReference type="AlphaFoldDB" id="A0A1L9RSJ4"/>
<dbReference type="RefSeq" id="XP_040691576.1">
    <property type="nucleotide sequence ID" value="XM_040838944.1"/>
</dbReference>
<dbReference type="EMBL" id="KV878211">
    <property type="protein sequence ID" value="OJJ37900.1"/>
    <property type="molecule type" value="Genomic_DNA"/>
</dbReference>
<keyword evidence="3 5" id="KW-1133">Transmembrane helix</keyword>
<accession>A0A1L9RSJ4</accession>
<keyword evidence="2 5" id="KW-0812">Transmembrane</keyword>
<evidence type="ECO:0000256" key="4">
    <source>
        <dbReference type="ARBA" id="ARBA00023136"/>
    </source>
</evidence>
<protein>
    <submittedName>
        <fullName evidence="6">Uncharacterized protein</fullName>
    </submittedName>
</protein>
<dbReference type="VEuPathDB" id="FungiDB:ASPWEDRAFT_68031"/>
<sequence>MSSCDGVSGSANCSFTCPKGGSWFVCQNEPYFVGCCSSEPCANSGCPDVYPASFNHSVANEILPNVCISRPTTDWYTCNTTSPTFLGCCKSNPCGDGCPADDLLPAAWSSSAVGQLDLFLDGASSPSTASAGSSGISSGAIAGIVVGCVAGLCAIFAVLFFFRRRRKHKKSSHDSTAYHAHMSSYQDSYIGSPDPSVKYASGSSAGFTLPSSPPFSPNSVRGISEIYSKSDDQAHSDQDRRVSVMPTAEQVITELDVDQTPRRTEVYELDGGNH</sequence>
<dbReference type="Proteomes" id="UP000184383">
    <property type="component" value="Unassembled WGS sequence"/>
</dbReference>
<name>A0A1L9RSJ4_ASPWE</name>
<reference evidence="7" key="1">
    <citation type="journal article" date="2017" name="Genome Biol.">
        <title>Comparative genomics reveals high biological diversity and specific adaptations in the industrially and medically important fungal genus Aspergillus.</title>
        <authorList>
            <person name="de Vries R.P."/>
            <person name="Riley R."/>
            <person name="Wiebenga A."/>
            <person name="Aguilar-Osorio G."/>
            <person name="Amillis S."/>
            <person name="Uchima C.A."/>
            <person name="Anderluh G."/>
            <person name="Asadollahi M."/>
            <person name="Askin M."/>
            <person name="Barry K."/>
            <person name="Battaglia E."/>
            <person name="Bayram O."/>
            <person name="Benocci T."/>
            <person name="Braus-Stromeyer S.A."/>
            <person name="Caldana C."/>
            <person name="Canovas D."/>
            <person name="Cerqueira G.C."/>
            <person name="Chen F."/>
            <person name="Chen W."/>
            <person name="Choi C."/>
            <person name="Clum A."/>
            <person name="Dos Santos R.A."/>
            <person name="Damasio A.R."/>
            <person name="Diallinas G."/>
            <person name="Emri T."/>
            <person name="Fekete E."/>
            <person name="Flipphi M."/>
            <person name="Freyberg S."/>
            <person name="Gallo A."/>
            <person name="Gournas C."/>
            <person name="Habgood R."/>
            <person name="Hainaut M."/>
            <person name="Harispe M.L."/>
            <person name="Henrissat B."/>
            <person name="Hilden K.S."/>
            <person name="Hope R."/>
            <person name="Hossain A."/>
            <person name="Karabika E."/>
            <person name="Karaffa L."/>
            <person name="Karanyi Z."/>
            <person name="Krasevec N."/>
            <person name="Kuo A."/>
            <person name="Kusch H."/>
            <person name="LaButti K."/>
            <person name="Lagendijk E.L."/>
            <person name="Lapidus A."/>
            <person name="Levasseur A."/>
            <person name="Lindquist E."/>
            <person name="Lipzen A."/>
            <person name="Logrieco A.F."/>
            <person name="MacCabe A."/>
            <person name="Maekelae M.R."/>
            <person name="Malavazi I."/>
            <person name="Melin P."/>
            <person name="Meyer V."/>
            <person name="Mielnichuk N."/>
            <person name="Miskei M."/>
            <person name="Molnar A.P."/>
            <person name="Mule G."/>
            <person name="Ngan C.Y."/>
            <person name="Orejas M."/>
            <person name="Orosz E."/>
            <person name="Ouedraogo J.P."/>
            <person name="Overkamp K.M."/>
            <person name="Park H.-S."/>
            <person name="Perrone G."/>
            <person name="Piumi F."/>
            <person name="Punt P.J."/>
            <person name="Ram A.F."/>
            <person name="Ramon A."/>
            <person name="Rauscher S."/>
            <person name="Record E."/>
            <person name="Riano-Pachon D.M."/>
            <person name="Robert V."/>
            <person name="Roehrig J."/>
            <person name="Ruller R."/>
            <person name="Salamov A."/>
            <person name="Salih N.S."/>
            <person name="Samson R.A."/>
            <person name="Sandor E."/>
            <person name="Sanguinetti M."/>
            <person name="Schuetze T."/>
            <person name="Sepcic K."/>
            <person name="Shelest E."/>
            <person name="Sherlock G."/>
            <person name="Sophianopoulou V."/>
            <person name="Squina F.M."/>
            <person name="Sun H."/>
            <person name="Susca A."/>
            <person name="Todd R.B."/>
            <person name="Tsang A."/>
            <person name="Unkles S.E."/>
            <person name="van de Wiele N."/>
            <person name="van Rossen-Uffink D."/>
            <person name="Oliveira J.V."/>
            <person name="Vesth T.C."/>
            <person name="Visser J."/>
            <person name="Yu J.-H."/>
            <person name="Zhou M."/>
            <person name="Andersen M.R."/>
            <person name="Archer D.B."/>
            <person name="Baker S.E."/>
            <person name="Benoit I."/>
            <person name="Brakhage A.A."/>
            <person name="Braus G.H."/>
            <person name="Fischer R."/>
            <person name="Frisvad J.C."/>
            <person name="Goldman G.H."/>
            <person name="Houbraken J."/>
            <person name="Oakley B."/>
            <person name="Pocsi I."/>
            <person name="Scazzocchio C."/>
            <person name="Seiboth B."/>
            <person name="vanKuyk P.A."/>
            <person name="Wortman J."/>
            <person name="Dyer P.S."/>
            <person name="Grigoriev I.V."/>
        </authorList>
    </citation>
    <scope>NUCLEOTIDE SEQUENCE [LARGE SCALE GENOMIC DNA]</scope>
    <source>
        <strain evidence="7">DTO 134E9</strain>
    </source>
</reference>
<comment type="subcellular location">
    <subcellularLocation>
        <location evidence="1">Membrane</location>
        <topology evidence="1">Single-pass membrane protein</topology>
    </subcellularLocation>
</comment>
<keyword evidence="7" id="KW-1185">Reference proteome</keyword>
<dbReference type="OrthoDB" id="3692311at2759"/>
<evidence type="ECO:0000256" key="3">
    <source>
        <dbReference type="ARBA" id="ARBA00022989"/>
    </source>
</evidence>
<proteinExistence type="predicted"/>
<dbReference type="GO" id="GO:0016020">
    <property type="term" value="C:membrane"/>
    <property type="evidence" value="ECO:0007669"/>
    <property type="project" value="UniProtKB-SubCell"/>
</dbReference>
<dbReference type="GO" id="GO:0071944">
    <property type="term" value="C:cell periphery"/>
    <property type="evidence" value="ECO:0007669"/>
    <property type="project" value="UniProtKB-ARBA"/>
</dbReference>
<dbReference type="PANTHER" id="PTHR15549">
    <property type="entry name" value="PAIRED IMMUNOGLOBULIN-LIKE TYPE 2 RECEPTOR"/>
    <property type="match status" value="1"/>
</dbReference>
<feature type="transmembrane region" description="Helical" evidence="5">
    <location>
        <begin position="140"/>
        <end position="162"/>
    </location>
</feature>
<evidence type="ECO:0000313" key="7">
    <source>
        <dbReference type="Proteomes" id="UP000184383"/>
    </source>
</evidence>
<evidence type="ECO:0000313" key="6">
    <source>
        <dbReference type="EMBL" id="OJJ37900.1"/>
    </source>
</evidence>
<dbReference type="InterPro" id="IPR051694">
    <property type="entry name" value="Immunoregulatory_rcpt-like"/>
</dbReference>
<dbReference type="GeneID" id="63754792"/>
<evidence type="ECO:0000256" key="5">
    <source>
        <dbReference type="SAM" id="Phobius"/>
    </source>
</evidence>
<dbReference type="STRING" id="1073089.A0A1L9RSJ4"/>
<gene>
    <name evidence="6" type="ORF">ASPWEDRAFT_68031</name>
</gene>